<name>A0A845GGK4_9BURK</name>
<proteinExistence type="predicted"/>
<dbReference type="EMBL" id="WWCX01000001">
    <property type="protein sequence ID" value="MYM92640.1"/>
    <property type="molecule type" value="Genomic_DNA"/>
</dbReference>
<accession>A0A845GGK4</accession>
<evidence type="ECO:0000313" key="1">
    <source>
        <dbReference type="EMBL" id="MYM92640.1"/>
    </source>
</evidence>
<organism evidence="1 2">
    <name type="scientific">Duganella vulcania</name>
    <dbReference type="NCBI Taxonomy" id="2692166"/>
    <lineage>
        <taxon>Bacteria</taxon>
        <taxon>Pseudomonadati</taxon>
        <taxon>Pseudomonadota</taxon>
        <taxon>Betaproteobacteria</taxon>
        <taxon>Burkholderiales</taxon>
        <taxon>Oxalobacteraceae</taxon>
        <taxon>Telluria group</taxon>
        <taxon>Duganella</taxon>
    </lineage>
</organism>
<dbReference type="RefSeq" id="WP_161081900.1">
    <property type="nucleotide sequence ID" value="NZ_WWCX01000001.1"/>
</dbReference>
<dbReference type="Proteomes" id="UP000447355">
    <property type="component" value="Unassembled WGS sequence"/>
</dbReference>
<sequence>MADNERHVMTLAKQFWDGKRWDGHRAFNTVGHEHVSCYSPAEGYHSCEVMVVECADGRWYIEDNWGGDAKGAEKVWNPYDPSDAGPHFFDSEEQAMKHAVAVVAKVSGVEESAVSGI</sequence>
<gene>
    <name evidence="1" type="ORF">GTP90_02055</name>
</gene>
<dbReference type="AlphaFoldDB" id="A0A845GGK4"/>
<evidence type="ECO:0000313" key="2">
    <source>
        <dbReference type="Proteomes" id="UP000447355"/>
    </source>
</evidence>
<reference evidence="1" key="1">
    <citation type="submission" date="2019-12" db="EMBL/GenBank/DDBJ databases">
        <title>Novel species isolated from a subtropical stream in China.</title>
        <authorList>
            <person name="Lu H."/>
        </authorList>
    </citation>
    <scope>NUCLEOTIDE SEQUENCE [LARGE SCALE GENOMIC DNA]</scope>
    <source>
        <strain evidence="1">FT81W</strain>
    </source>
</reference>
<comment type="caution">
    <text evidence="1">The sequence shown here is derived from an EMBL/GenBank/DDBJ whole genome shotgun (WGS) entry which is preliminary data.</text>
</comment>
<protein>
    <submittedName>
        <fullName evidence="1">Uncharacterized protein</fullName>
    </submittedName>
</protein>